<sequence>MVSFYCPFLPRGRSPWIVEVRVLIPINEIIVVLNLLGLHVNTTQHIAQPLPIPHLTPSLSPISSNLPQPTTLGAPPFSCLGQPPLCNARLRSVISLLPLPMSIFHVSLPDPSLACSMLALGLPLGTSPVRALGPLGCWTGDATLKREITVA</sequence>
<evidence type="ECO:0000313" key="2">
    <source>
        <dbReference type="Proteomes" id="UP000280685"/>
    </source>
</evidence>
<evidence type="ECO:0000313" key="1">
    <source>
        <dbReference type="EMBL" id="VBB71551.1"/>
    </source>
</evidence>
<organism evidence="1 2">
    <name type="scientific">Podospora comata</name>
    <dbReference type="NCBI Taxonomy" id="48703"/>
    <lineage>
        <taxon>Eukaryota</taxon>
        <taxon>Fungi</taxon>
        <taxon>Dikarya</taxon>
        <taxon>Ascomycota</taxon>
        <taxon>Pezizomycotina</taxon>
        <taxon>Sordariomycetes</taxon>
        <taxon>Sordariomycetidae</taxon>
        <taxon>Sordariales</taxon>
        <taxon>Podosporaceae</taxon>
        <taxon>Podospora</taxon>
    </lineage>
</organism>
<reference evidence="1" key="1">
    <citation type="submission" date="2018-02" db="EMBL/GenBank/DDBJ databases">
        <authorList>
            <person name="Silar P."/>
        </authorList>
    </citation>
    <scope>NUCLEOTIDE SEQUENCE [LARGE SCALE GENOMIC DNA]</scope>
    <source>
        <strain evidence="1">T</strain>
    </source>
</reference>
<dbReference type="EMBL" id="LR026964">
    <property type="protein sequence ID" value="VBB71551.1"/>
    <property type="molecule type" value="Genomic_DNA"/>
</dbReference>
<name>A0ABY6RTS3_PODCO</name>
<gene>
    <name evidence="1" type="ORF">PODCO_102243</name>
</gene>
<proteinExistence type="predicted"/>
<protein>
    <submittedName>
        <fullName evidence="1">Uncharacterized protein</fullName>
    </submittedName>
</protein>
<accession>A0ABY6RTS3</accession>
<dbReference type="Proteomes" id="UP000280685">
    <property type="component" value="Chromosome 1"/>
</dbReference>
<keyword evidence="2" id="KW-1185">Reference proteome</keyword>